<dbReference type="EnsemblFungi" id="PTTG_29134-t43_1">
    <property type="protein sequence ID" value="PTTG_29134-t43_1-p1"/>
    <property type="gene ID" value="PTTG_29134"/>
</dbReference>
<sequence>MRMKVGPPADQQFSTKSDYTDPATNNTNNPTPKNNFNSAEILLITKINEYDFKIGKVLDPTLSAQFLSMEDLFQFCQKWAKHHGYAVAKMHLVPGKNIYTCCNRSVSYCGSTLNNAGKKMSLSKVNCPFQLKGSIPTSKKKPNKMWNLEIRNAEHNHK</sequence>
<evidence type="ECO:0000256" key="1">
    <source>
        <dbReference type="SAM" id="MobiDB-lite"/>
    </source>
</evidence>
<evidence type="ECO:0000313" key="2">
    <source>
        <dbReference type="EMBL" id="OAV88143.1"/>
    </source>
</evidence>
<feature type="region of interest" description="Disordered" evidence="1">
    <location>
        <begin position="1"/>
        <end position="35"/>
    </location>
</feature>
<organism evidence="2">
    <name type="scientific">Puccinia triticina (isolate 1-1 / race 1 (BBBD))</name>
    <name type="common">Brown leaf rust fungus</name>
    <dbReference type="NCBI Taxonomy" id="630390"/>
    <lineage>
        <taxon>Eukaryota</taxon>
        <taxon>Fungi</taxon>
        <taxon>Dikarya</taxon>
        <taxon>Basidiomycota</taxon>
        <taxon>Pucciniomycotina</taxon>
        <taxon>Pucciniomycetes</taxon>
        <taxon>Pucciniales</taxon>
        <taxon>Pucciniaceae</taxon>
        <taxon>Puccinia</taxon>
    </lineage>
</organism>
<reference evidence="2" key="1">
    <citation type="submission" date="2009-11" db="EMBL/GenBank/DDBJ databases">
        <authorList>
            <consortium name="The Broad Institute Genome Sequencing Platform"/>
            <person name="Ward D."/>
            <person name="Feldgarden M."/>
            <person name="Earl A."/>
            <person name="Young S.K."/>
            <person name="Zeng Q."/>
            <person name="Koehrsen M."/>
            <person name="Alvarado L."/>
            <person name="Berlin A."/>
            <person name="Bochicchio J."/>
            <person name="Borenstein D."/>
            <person name="Chapman S.B."/>
            <person name="Chen Z."/>
            <person name="Engels R."/>
            <person name="Freedman E."/>
            <person name="Gellesch M."/>
            <person name="Goldberg J."/>
            <person name="Griggs A."/>
            <person name="Gujja S."/>
            <person name="Heilman E."/>
            <person name="Heiman D."/>
            <person name="Hepburn T."/>
            <person name="Howarth C."/>
            <person name="Jen D."/>
            <person name="Larson L."/>
            <person name="Lewis B."/>
            <person name="Mehta T."/>
            <person name="Park D."/>
            <person name="Pearson M."/>
            <person name="Roberts A."/>
            <person name="Saif S."/>
            <person name="Shea T."/>
            <person name="Shenoy N."/>
            <person name="Sisk P."/>
            <person name="Stolte C."/>
            <person name="Sykes S."/>
            <person name="Thomson T."/>
            <person name="Walk T."/>
            <person name="White J."/>
            <person name="Yandava C."/>
            <person name="Izard J."/>
            <person name="Baranova O.V."/>
            <person name="Blanton J.M."/>
            <person name="Tanner A.C."/>
            <person name="Dewhirst F.E."/>
            <person name="Haas B."/>
            <person name="Nusbaum C."/>
            <person name="Birren B."/>
        </authorList>
    </citation>
    <scope>NUCLEOTIDE SEQUENCE [LARGE SCALE GENOMIC DNA]</scope>
    <source>
        <strain evidence="2">1-1 BBBD Race 1</strain>
    </source>
</reference>
<evidence type="ECO:0000313" key="3">
    <source>
        <dbReference type="EnsemblFungi" id="PTTG_29134-t43_1-p1"/>
    </source>
</evidence>
<gene>
    <name evidence="2" type="ORF">PTTG_29134</name>
</gene>
<reference evidence="3 4" key="3">
    <citation type="journal article" date="2017" name="G3 (Bethesda)">
        <title>Comparative analysis highlights variable genome content of wheat rusts and divergence of the mating loci.</title>
        <authorList>
            <person name="Cuomo C.A."/>
            <person name="Bakkeren G."/>
            <person name="Khalil H.B."/>
            <person name="Panwar V."/>
            <person name="Joly D."/>
            <person name="Linning R."/>
            <person name="Sakthikumar S."/>
            <person name="Song X."/>
            <person name="Adiconis X."/>
            <person name="Fan L."/>
            <person name="Goldberg J.M."/>
            <person name="Levin J.Z."/>
            <person name="Young S."/>
            <person name="Zeng Q."/>
            <person name="Anikster Y."/>
            <person name="Bruce M."/>
            <person name="Wang M."/>
            <person name="Yin C."/>
            <person name="McCallum B."/>
            <person name="Szabo L.J."/>
            <person name="Hulbert S."/>
            <person name="Chen X."/>
            <person name="Fellers J.P."/>
        </authorList>
    </citation>
    <scope>NUCLEOTIDE SEQUENCE</scope>
    <source>
        <strain evidence="4">Isolate 1-1 / race 1 (BBBD)</strain>
        <strain evidence="3">isolate 1-1 / race 1 (BBBD)</strain>
    </source>
</reference>
<keyword evidence="4" id="KW-1185">Reference proteome</keyword>
<dbReference type="EMBL" id="ADAS02000207">
    <property type="protein sequence ID" value="OAV88143.1"/>
    <property type="molecule type" value="Genomic_DNA"/>
</dbReference>
<accession>A0A180G8C7</accession>
<evidence type="ECO:0000313" key="4">
    <source>
        <dbReference type="Proteomes" id="UP000005240"/>
    </source>
</evidence>
<proteinExistence type="predicted"/>
<reference evidence="3" key="4">
    <citation type="submission" date="2025-05" db="UniProtKB">
        <authorList>
            <consortium name="EnsemblFungi"/>
        </authorList>
    </citation>
    <scope>IDENTIFICATION</scope>
    <source>
        <strain evidence="3">isolate 1-1 / race 1 (BBBD)</strain>
    </source>
</reference>
<feature type="compositionally biased region" description="Low complexity" evidence="1">
    <location>
        <begin position="22"/>
        <end position="35"/>
    </location>
</feature>
<reference evidence="2" key="2">
    <citation type="submission" date="2016-05" db="EMBL/GenBank/DDBJ databases">
        <title>Comparative analysis highlights variable genome content of wheat rusts and divergence of the mating loci.</title>
        <authorList>
            <person name="Cuomo C.A."/>
            <person name="Bakkeren G."/>
            <person name="Szabo L."/>
            <person name="Khalil H."/>
            <person name="Joly D."/>
            <person name="Goldberg J."/>
            <person name="Young S."/>
            <person name="Zeng Q."/>
            <person name="Fellers J."/>
        </authorList>
    </citation>
    <scope>NUCLEOTIDE SEQUENCE [LARGE SCALE GENOMIC DNA]</scope>
    <source>
        <strain evidence="2">1-1 BBBD Race 1</strain>
    </source>
</reference>
<dbReference type="VEuPathDB" id="FungiDB:PTTG_29134"/>
<name>A0A180G8C7_PUCT1</name>
<dbReference type="Proteomes" id="UP000005240">
    <property type="component" value="Unassembled WGS sequence"/>
</dbReference>
<protein>
    <recommendedName>
        <fullName evidence="5">FAR1 domain-containing protein</fullName>
    </recommendedName>
</protein>
<dbReference type="AlphaFoldDB" id="A0A180G8C7"/>
<evidence type="ECO:0008006" key="5">
    <source>
        <dbReference type="Google" id="ProtNLM"/>
    </source>
</evidence>